<evidence type="ECO:0000256" key="9">
    <source>
        <dbReference type="ARBA" id="ARBA00023136"/>
    </source>
</evidence>
<keyword evidence="4" id="KW-1003">Cell membrane</keyword>
<feature type="transmembrane region" description="Helical" evidence="12">
    <location>
        <begin position="51"/>
        <end position="69"/>
    </location>
</feature>
<dbReference type="InterPro" id="IPR038377">
    <property type="entry name" value="Na/Glc_symporter_sf"/>
</dbReference>
<evidence type="ECO:0000256" key="11">
    <source>
        <dbReference type="RuleBase" id="RU362091"/>
    </source>
</evidence>
<dbReference type="PROSITE" id="PS50283">
    <property type="entry name" value="NA_SOLUT_SYMP_3"/>
    <property type="match status" value="1"/>
</dbReference>
<evidence type="ECO:0000313" key="14">
    <source>
        <dbReference type="Proteomes" id="UP000507470"/>
    </source>
</evidence>
<dbReference type="NCBIfam" id="TIGR00813">
    <property type="entry name" value="sss"/>
    <property type="match status" value="1"/>
</dbReference>
<evidence type="ECO:0000256" key="1">
    <source>
        <dbReference type="ARBA" id="ARBA00004651"/>
    </source>
</evidence>
<evidence type="ECO:0000256" key="10">
    <source>
        <dbReference type="ARBA" id="ARBA00023201"/>
    </source>
</evidence>
<feature type="transmembrane region" description="Helical" evidence="12">
    <location>
        <begin position="428"/>
        <end position="453"/>
    </location>
</feature>
<dbReference type="Proteomes" id="UP000507470">
    <property type="component" value="Unassembled WGS sequence"/>
</dbReference>
<feature type="transmembrane region" description="Helical" evidence="12">
    <location>
        <begin position="126"/>
        <end position="148"/>
    </location>
</feature>
<feature type="transmembrane region" description="Helical" evidence="12">
    <location>
        <begin position="81"/>
        <end position="105"/>
    </location>
</feature>
<feature type="transmembrane region" description="Helical" evidence="12">
    <location>
        <begin position="545"/>
        <end position="569"/>
    </location>
</feature>
<evidence type="ECO:0000256" key="4">
    <source>
        <dbReference type="ARBA" id="ARBA00022475"/>
    </source>
</evidence>
<dbReference type="AlphaFoldDB" id="A0A6J8DAR4"/>
<gene>
    <name evidence="13" type="ORF">MCOR_39433</name>
</gene>
<dbReference type="PANTHER" id="PTHR42985:SF2">
    <property type="entry name" value="SODIUM-DEPENDENT MULTIVITAMIN TRANSPORTER"/>
    <property type="match status" value="1"/>
</dbReference>
<proteinExistence type="inferred from homology"/>
<protein>
    <submittedName>
        <fullName evidence="13">SLC5A6</fullName>
    </submittedName>
</protein>
<feature type="transmembrane region" description="Helical" evidence="12">
    <location>
        <begin position="400"/>
        <end position="422"/>
    </location>
</feature>
<dbReference type="Pfam" id="PF00474">
    <property type="entry name" value="SSF"/>
    <property type="match status" value="1"/>
</dbReference>
<evidence type="ECO:0000256" key="8">
    <source>
        <dbReference type="ARBA" id="ARBA00023065"/>
    </source>
</evidence>
<dbReference type="GO" id="GO:0005886">
    <property type="term" value="C:plasma membrane"/>
    <property type="evidence" value="ECO:0007669"/>
    <property type="project" value="UniProtKB-SubCell"/>
</dbReference>
<feature type="transmembrane region" description="Helical" evidence="12">
    <location>
        <begin position="354"/>
        <end position="379"/>
    </location>
</feature>
<evidence type="ECO:0000313" key="13">
    <source>
        <dbReference type="EMBL" id="CAC5405778.1"/>
    </source>
</evidence>
<dbReference type="InterPro" id="IPR001734">
    <property type="entry name" value="Na/solute_symporter"/>
</dbReference>
<evidence type="ECO:0000256" key="2">
    <source>
        <dbReference type="ARBA" id="ARBA00006434"/>
    </source>
</evidence>
<keyword evidence="8" id="KW-0406">Ion transport</keyword>
<keyword evidence="6 12" id="KW-1133">Transmembrane helix</keyword>
<evidence type="ECO:0000256" key="3">
    <source>
        <dbReference type="ARBA" id="ARBA00022448"/>
    </source>
</evidence>
<feature type="transmembrane region" description="Helical" evidence="12">
    <location>
        <begin position="168"/>
        <end position="193"/>
    </location>
</feature>
<dbReference type="InterPro" id="IPR051163">
    <property type="entry name" value="Sodium:Solute_Symporter_SSF"/>
</dbReference>
<reference evidence="13 14" key="1">
    <citation type="submission" date="2020-06" db="EMBL/GenBank/DDBJ databases">
        <authorList>
            <person name="Li R."/>
            <person name="Bekaert M."/>
        </authorList>
    </citation>
    <scope>NUCLEOTIDE SEQUENCE [LARGE SCALE GENOMIC DNA]</scope>
    <source>
        <strain evidence="14">wild</strain>
    </source>
</reference>
<evidence type="ECO:0000256" key="12">
    <source>
        <dbReference type="SAM" id="Phobius"/>
    </source>
</evidence>
<dbReference type="Gene3D" id="1.20.1730.10">
    <property type="entry name" value="Sodium/glucose cotransporter"/>
    <property type="match status" value="2"/>
</dbReference>
<organism evidence="13 14">
    <name type="scientific">Mytilus coruscus</name>
    <name type="common">Sea mussel</name>
    <dbReference type="NCBI Taxonomy" id="42192"/>
    <lineage>
        <taxon>Eukaryota</taxon>
        <taxon>Metazoa</taxon>
        <taxon>Spiralia</taxon>
        <taxon>Lophotrochozoa</taxon>
        <taxon>Mollusca</taxon>
        <taxon>Bivalvia</taxon>
        <taxon>Autobranchia</taxon>
        <taxon>Pteriomorphia</taxon>
        <taxon>Mytilida</taxon>
        <taxon>Mytiloidea</taxon>
        <taxon>Mytilidae</taxon>
        <taxon>Mytilinae</taxon>
        <taxon>Mytilus</taxon>
    </lineage>
</organism>
<keyword evidence="5 12" id="KW-0812">Transmembrane</keyword>
<keyword evidence="7" id="KW-0915">Sodium</keyword>
<dbReference type="GO" id="GO:0015293">
    <property type="term" value="F:symporter activity"/>
    <property type="evidence" value="ECO:0007669"/>
    <property type="project" value="TreeGrafter"/>
</dbReference>
<comment type="subcellular location">
    <subcellularLocation>
        <location evidence="1">Cell membrane</location>
        <topology evidence="1">Multi-pass membrane protein</topology>
    </subcellularLocation>
</comment>
<feature type="transmembrane region" description="Helical" evidence="12">
    <location>
        <begin position="205"/>
        <end position="224"/>
    </location>
</feature>
<dbReference type="OrthoDB" id="6132759at2759"/>
<accession>A0A6J8DAR4</accession>
<feature type="transmembrane region" description="Helical" evidence="12">
    <location>
        <begin position="295"/>
        <end position="317"/>
    </location>
</feature>
<keyword evidence="9 12" id="KW-0472">Membrane</keyword>
<dbReference type="CDD" id="cd11492">
    <property type="entry name" value="SLC5sbd_NIS-SMVT"/>
    <property type="match status" value="1"/>
</dbReference>
<dbReference type="EMBL" id="CACVKT020007137">
    <property type="protein sequence ID" value="CAC5405778.1"/>
    <property type="molecule type" value="Genomic_DNA"/>
</dbReference>
<feature type="transmembrane region" description="Helical" evidence="12">
    <location>
        <begin position="460"/>
        <end position="481"/>
    </location>
</feature>
<dbReference type="GO" id="GO:0006814">
    <property type="term" value="P:sodium ion transport"/>
    <property type="evidence" value="ECO:0007669"/>
    <property type="project" value="UniProtKB-KW"/>
</dbReference>
<keyword evidence="3" id="KW-0813">Transport</keyword>
<sequence>MKTIDTFHIIDYIIFILTLLISTAIGIFYAWKDKKCQNTTDFLLGGRKMPLFPVALSLMATFLSSVSVLGVPTEIFYNGAIYWIGTFSAFLFIPFTVHCILPVLFEVGLTSAFEYLEMRFNKLVRIIGCLVFQLQMILYMAVVLYAPALALNQVLLYMPGVLYAPALALNQVMGIDMLVSILVIGLVCTFYTAIGGLKAVMWTDAFQMIIVFAGLLTLIIKATIEVGGIATVFERALAGGKLEIYNFDPSPMVRHTVWTLILGGFMTALTVYGGNQAMVQRYVSMENLRGAQKALYLQLPASIVFTSLLVYTGLVLFAKYGDQNPVPCIIPKGDQLIPYLVMDVLGNAYGVPGLFVACIFSASLSTVSSGVNALALVFMTDIFKPIYMKITETEVNESRATVYSKVVALLYGLLTIGLAFLSQYFGTLILQISLSIFGMVGGPLLALFVMALFFPCINSLGATIGMICSLIFSFWLAIGTIASRPSPPPYSCPVDTNATLTNFTTHWTTNYTISTTTALYNSTIDIKNVAAAEKTGLQTFYSISYLWYSALAVLVAVSVALLVSCFSGGTKKKPVDRRLLSPLYLKIASLANTYSATDLEMQIMKTGDSKDGSEEKINGTIKENGEKAIIIERIQNGEKTLYRLSSRC</sequence>
<evidence type="ECO:0000256" key="7">
    <source>
        <dbReference type="ARBA" id="ARBA00023053"/>
    </source>
</evidence>
<evidence type="ECO:0000256" key="5">
    <source>
        <dbReference type="ARBA" id="ARBA00022692"/>
    </source>
</evidence>
<evidence type="ECO:0000256" key="6">
    <source>
        <dbReference type="ARBA" id="ARBA00022989"/>
    </source>
</evidence>
<name>A0A6J8DAR4_MYTCO</name>
<keyword evidence="14" id="KW-1185">Reference proteome</keyword>
<dbReference type="PANTHER" id="PTHR42985">
    <property type="entry name" value="SODIUM-COUPLED MONOCARBOXYLATE TRANSPORTER"/>
    <property type="match status" value="1"/>
</dbReference>
<feature type="transmembrane region" description="Helical" evidence="12">
    <location>
        <begin position="255"/>
        <end position="274"/>
    </location>
</feature>
<feature type="transmembrane region" description="Helical" evidence="12">
    <location>
        <begin position="12"/>
        <end position="31"/>
    </location>
</feature>
<comment type="similarity">
    <text evidence="2 11">Belongs to the sodium:solute symporter (SSF) (TC 2.A.21) family.</text>
</comment>
<keyword evidence="10" id="KW-0739">Sodium transport</keyword>